<reference evidence="7 8" key="1">
    <citation type="submission" date="2018-08" db="EMBL/GenBank/DDBJ databases">
        <title>Chitinophaga sp. K20C18050901, a novel bacterium isolated from forest soil.</title>
        <authorList>
            <person name="Wang C."/>
        </authorList>
    </citation>
    <scope>NUCLEOTIDE SEQUENCE [LARGE SCALE GENOMIC DNA]</scope>
    <source>
        <strain evidence="7 8">K20C18050901</strain>
    </source>
</reference>
<dbReference type="Proteomes" id="UP000261174">
    <property type="component" value="Unassembled WGS sequence"/>
</dbReference>
<feature type="domain" description="Sulfatase N-terminal" evidence="6">
    <location>
        <begin position="30"/>
        <end position="359"/>
    </location>
</feature>
<dbReference type="InterPro" id="IPR000917">
    <property type="entry name" value="Sulfatase_N"/>
</dbReference>
<evidence type="ECO:0000313" key="8">
    <source>
        <dbReference type="Proteomes" id="UP000261174"/>
    </source>
</evidence>
<sequence>MKRTFLLPLILGAAVLSSFTGPKPAAKRPPNVIVILADDLGYSDLQAYGNAKVRTPNIDGLGKSGIRFTTAYSAAPICSPSRAGLITGRSQVRFGYEFMPETSGATQNGLPASEITLAQLLHDKGYATGIVGKWHLGTGDGFYPDQKGFDYSYYFQAGLSPYTEGELDTSKYVGIRAPWALTDKIAWTPRKGATSIREGREVVKDTSYLTFSLANKATQFIRQHKDGPFFLYLTFNAPHDPFQVPKAYYNKVSTEKDSLKRIYYGMIEALDDAVGQVLQQVKAAGLEDNTIIFFTSDNGGASYTRATDNYPLRGGKCTHFEGGLSVPFYVRYPGHIASGVTSAQEISSLDIFATAAALSNATLPADRTYDGVNLLPYLQKGTLTKHPHEKFYWRSGFSKAYRSGNWKLVINEHDKKEWLFDLGKDREEKNDLSASHPKELQQLKDELKKYEETQLHRPLWESRYNTTVEERGEEYTFPI</sequence>
<dbReference type="SUPFAM" id="SSF53649">
    <property type="entry name" value="Alkaline phosphatase-like"/>
    <property type="match status" value="1"/>
</dbReference>
<feature type="signal peptide" evidence="5">
    <location>
        <begin position="1"/>
        <end position="20"/>
    </location>
</feature>
<organism evidence="7 8">
    <name type="scientific">Chitinophaga silvisoli</name>
    <dbReference type="NCBI Taxonomy" id="2291814"/>
    <lineage>
        <taxon>Bacteria</taxon>
        <taxon>Pseudomonadati</taxon>
        <taxon>Bacteroidota</taxon>
        <taxon>Chitinophagia</taxon>
        <taxon>Chitinophagales</taxon>
        <taxon>Chitinophagaceae</taxon>
        <taxon>Chitinophaga</taxon>
    </lineage>
</organism>
<keyword evidence="3" id="KW-0378">Hydrolase</keyword>
<dbReference type="PANTHER" id="PTHR42693:SF33">
    <property type="entry name" value="ARYLSULFATASE"/>
    <property type="match status" value="1"/>
</dbReference>
<accession>A0A3E1NZA8</accession>
<dbReference type="RefSeq" id="WP_116855110.1">
    <property type="nucleotide sequence ID" value="NZ_QTJV01000007.1"/>
</dbReference>
<dbReference type="InterPro" id="IPR050738">
    <property type="entry name" value="Sulfatase"/>
</dbReference>
<protein>
    <submittedName>
        <fullName evidence="7">Sulfatase</fullName>
    </submittedName>
</protein>
<comment type="similarity">
    <text evidence="1">Belongs to the sulfatase family.</text>
</comment>
<dbReference type="PANTHER" id="PTHR42693">
    <property type="entry name" value="ARYLSULFATASE FAMILY MEMBER"/>
    <property type="match status" value="1"/>
</dbReference>
<dbReference type="Gene3D" id="3.30.1120.10">
    <property type="match status" value="1"/>
</dbReference>
<comment type="caution">
    <text evidence="7">The sequence shown here is derived from an EMBL/GenBank/DDBJ whole genome shotgun (WGS) entry which is preliminary data.</text>
</comment>
<dbReference type="GO" id="GO:0004065">
    <property type="term" value="F:arylsulfatase activity"/>
    <property type="evidence" value="ECO:0007669"/>
    <property type="project" value="TreeGrafter"/>
</dbReference>
<dbReference type="Pfam" id="PF00884">
    <property type="entry name" value="Sulfatase"/>
    <property type="match status" value="1"/>
</dbReference>
<dbReference type="AlphaFoldDB" id="A0A3E1NZA8"/>
<dbReference type="Gene3D" id="3.40.720.10">
    <property type="entry name" value="Alkaline Phosphatase, subunit A"/>
    <property type="match status" value="1"/>
</dbReference>
<evidence type="ECO:0000256" key="1">
    <source>
        <dbReference type="ARBA" id="ARBA00008779"/>
    </source>
</evidence>
<evidence type="ECO:0000256" key="3">
    <source>
        <dbReference type="ARBA" id="ARBA00022801"/>
    </source>
</evidence>
<dbReference type="PROSITE" id="PS00149">
    <property type="entry name" value="SULFATASE_2"/>
    <property type="match status" value="1"/>
</dbReference>
<evidence type="ECO:0000256" key="5">
    <source>
        <dbReference type="SAM" id="SignalP"/>
    </source>
</evidence>
<dbReference type="EMBL" id="QTJV01000007">
    <property type="protein sequence ID" value="RFM33259.1"/>
    <property type="molecule type" value="Genomic_DNA"/>
</dbReference>
<evidence type="ECO:0000256" key="2">
    <source>
        <dbReference type="ARBA" id="ARBA00022723"/>
    </source>
</evidence>
<keyword evidence="4" id="KW-0106">Calcium</keyword>
<dbReference type="OrthoDB" id="9803751at2"/>
<dbReference type="InterPro" id="IPR024607">
    <property type="entry name" value="Sulfatase_CS"/>
</dbReference>
<feature type="chain" id="PRO_5017581320" evidence="5">
    <location>
        <begin position="21"/>
        <end position="479"/>
    </location>
</feature>
<gene>
    <name evidence="7" type="ORF">DXN04_19730</name>
</gene>
<dbReference type="InterPro" id="IPR017850">
    <property type="entry name" value="Alkaline_phosphatase_core_sf"/>
</dbReference>
<proteinExistence type="inferred from homology"/>
<dbReference type="GO" id="GO:0046872">
    <property type="term" value="F:metal ion binding"/>
    <property type="evidence" value="ECO:0007669"/>
    <property type="project" value="UniProtKB-KW"/>
</dbReference>
<keyword evidence="8" id="KW-1185">Reference proteome</keyword>
<evidence type="ECO:0000259" key="6">
    <source>
        <dbReference type="Pfam" id="PF00884"/>
    </source>
</evidence>
<keyword evidence="5" id="KW-0732">Signal</keyword>
<evidence type="ECO:0000313" key="7">
    <source>
        <dbReference type="EMBL" id="RFM33259.1"/>
    </source>
</evidence>
<keyword evidence="2" id="KW-0479">Metal-binding</keyword>
<name>A0A3E1NZA8_9BACT</name>
<evidence type="ECO:0000256" key="4">
    <source>
        <dbReference type="ARBA" id="ARBA00022837"/>
    </source>
</evidence>
<dbReference type="PROSITE" id="PS00523">
    <property type="entry name" value="SULFATASE_1"/>
    <property type="match status" value="1"/>
</dbReference>